<accession>A0A4Y2CQF1</accession>
<name>A0A4Y2CQF1_ARAVE</name>
<comment type="caution">
    <text evidence="1">The sequence shown here is derived from an EMBL/GenBank/DDBJ whole genome shotgun (WGS) entry which is preliminary data.</text>
</comment>
<dbReference type="AlphaFoldDB" id="A0A4Y2CQF1"/>
<reference evidence="1 2" key="1">
    <citation type="journal article" date="2019" name="Sci. Rep.">
        <title>Orb-weaving spider Araneus ventricosus genome elucidates the spidroin gene catalogue.</title>
        <authorList>
            <person name="Kono N."/>
            <person name="Nakamura H."/>
            <person name="Ohtoshi R."/>
            <person name="Moran D.A.P."/>
            <person name="Shinohara A."/>
            <person name="Yoshida Y."/>
            <person name="Fujiwara M."/>
            <person name="Mori M."/>
            <person name="Tomita M."/>
            <person name="Arakawa K."/>
        </authorList>
    </citation>
    <scope>NUCLEOTIDE SEQUENCE [LARGE SCALE GENOMIC DNA]</scope>
</reference>
<sequence length="151" mass="17573">MTRRHLSWDLALQTSASHQQLVPRKWRREQFKSADTIRNCFAHGGFYEALDGKHEIVIGPPERMQKKEYEEWMSIDENIPVTATLIGLEICQAICEQYQAIKVDDSEGDECVEENPPTNTEMRQALNILKRGVQHPLTNFQKTTRVRTIYK</sequence>
<organism evidence="1 2">
    <name type="scientific">Araneus ventricosus</name>
    <name type="common">Orbweaver spider</name>
    <name type="synonym">Epeira ventricosa</name>
    <dbReference type="NCBI Taxonomy" id="182803"/>
    <lineage>
        <taxon>Eukaryota</taxon>
        <taxon>Metazoa</taxon>
        <taxon>Ecdysozoa</taxon>
        <taxon>Arthropoda</taxon>
        <taxon>Chelicerata</taxon>
        <taxon>Arachnida</taxon>
        <taxon>Araneae</taxon>
        <taxon>Araneomorphae</taxon>
        <taxon>Entelegynae</taxon>
        <taxon>Araneoidea</taxon>
        <taxon>Araneidae</taxon>
        <taxon>Araneus</taxon>
    </lineage>
</organism>
<gene>
    <name evidence="1" type="ORF">AVEN_49405_1</name>
</gene>
<dbReference type="EMBL" id="BGPR01000222">
    <property type="protein sequence ID" value="GBM06017.1"/>
    <property type="molecule type" value="Genomic_DNA"/>
</dbReference>
<protein>
    <submittedName>
        <fullName evidence="1">Uncharacterized protein</fullName>
    </submittedName>
</protein>
<proteinExistence type="predicted"/>
<dbReference type="OrthoDB" id="6617542at2759"/>
<dbReference type="Proteomes" id="UP000499080">
    <property type="component" value="Unassembled WGS sequence"/>
</dbReference>
<keyword evidence="2" id="KW-1185">Reference proteome</keyword>
<evidence type="ECO:0000313" key="2">
    <source>
        <dbReference type="Proteomes" id="UP000499080"/>
    </source>
</evidence>
<evidence type="ECO:0000313" key="1">
    <source>
        <dbReference type="EMBL" id="GBM06017.1"/>
    </source>
</evidence>